<gene>
    <name evidence="1" type="ordered locus">Sfum_2708</name>
</gene>
<organism evidence="1 2">
    <name type="scientific">Syntrophobacter fumaroxidans (strain DSM 10017 / MPOB)</name>
    <dbReference type="NCBI Taxonomy" id="335543"/>
    <lineage>
        <taxon>Bacteria</taxon>
        <taxon>Pseudomonadati</taxon>
        <taxon>Thermodesulfobacteriota</taxon>
        <taxon>Syntrophobacteria</taxon>
        <taxon>Syntrophobacterales</taxon>
        <taxon>Syntrophobacteraceae</taxon>
        <taxon>Syntrophobacter</taxon>
    </lineage>
</organism>
<dbReference type="KEGG" id="sfu:Sfum_2708"/>
<dbReference type="Proteomes" id="UP000001784">
    <property type="component" value="Chromosome"/>
</dbReference>
<proteinExistence type="predicted"/>
<dbReference type="InParanoid" id="A0LLT4"/>
<sequence length="253" mass="29772">MDDREKRTRYQLTRTLGDLAESIIRRVPPFDRVEFQPEVLSNLHGKYIEYSDEIESSMKQRILLMLIDSARWEIKNTIIGGSKSFESIYSEHLETEKVFKEWIIQKECKRLNSTDIPEYATAKGIKINRIIRKVVKERFPDFKYGKIKNMPEIMPFAMNIFDGNRIYLVVDKDIRRKCLEFMIGIDYPRFYFNPSILFSNTQSAYKYNTEEEANDAVNKALDVIDVILPHLLTRLREALEKFGNASQQQAHGE</sequence>
<name>A0LLT4_SYNFM</name>
<dbReference type="RefSeq" id="WP_011699553.1">
    <property type="nucleotide sequence ID" value="NC_008554.1"/>
</dbReference>
<protein>
    <submittedName>
        <fullName evidence="1">Uncharacterized protein</fullName>
    </submittedName>
</protein>
<dbReference type="EMBL" id="CP000478">
    <property type="protein sequence ID" value="ABK18386.1"/>
    <property type="molecule type" value="Genomic_DNA"/>
</dbReference>
<reference evidence="1 2" key="1">
    <citation type="submission" date="2006-10" db="EMBL/GenBank/DDBJ databases">
        <title>Complete sequence of Syntrophobacter fumaroxidans MPOB.</title>
        <authorList>
            <consortium name="US DOE Joint Genome Institute"/>
            <person name="Copeland A."/>
            <person name="Lucas S."/>
            <person name="Lapidus A."/>
            <person name="Barry K."/>
            <person name="Detter J.C."/>
            <person name="Glavina del Rio T."/>
            <person name="Hammon N."/>
            <person name="Israni S."/>
            <person name="Pitluck S."/>
            <person name="Goltsman E.G."/>
            <person name="Martinez M."/>
            <person name="Schmutz J."/>
            <person name="Larimer F."/>
            <person name="Land M."/>
            <person name="Hauser L."/>
            <person name="Kyrpides N."/>
            <person name="Kim E."/>
            <person name="Boone D.R."/>
            <person name="Brockman F."/>
            <person name="Culley D."/>
            <person name="Ferry J."/>
            <person name="Gunsalus R."/>
            <person name="McInerney M.J."/>
            <person name="Morrison M."/>
            <person name="Plugge C."/>
            <person name="Rohlin L."/>
            <person name="Scholten J."/>
            <person name="Sieber J."/>
            <person name="Stams A.J.M."/>
            <person name="Worm P."/>
            <person name="Henstra A.M."/>
            <person name="Richardson P."/>
        </authorList>
    </citation>
    <scope>NUCLEOTIDE SEQUENCE [LARGE SCALE GENOMIC DNA]</scope>
    <source>
        <strain evidence="2">DSM 10017 / MPOB</strain>
    </source>
</reference>
<keyword evidence="2" id="KW-1185">Reference proteome</keyword>
<accession>A0LLT4</accession>
<evidence type="ECO:0000313" key="1">
    <source>
        <dbReference type="EMBL" id="ABK18386.1"/>
    </source>
</evidence>
<dbReference type="AlphaFoldDB" id="A0LLT4"/>
<evidence type="ECO:0000313" key="2">
    <source>
        <dbReference type="Proteomes" id="UP000001784"/>
    </source>
</evidence>
<dbReference type="HOGENOM" id="CLU_1098072_0_0_7"/>